<dbReference type="GO" id="GO:0019646">
    <property type="term" value="P:aerobic electron transport chain"/>
    <property type="evidence" value="ECO:0007669"/>
    <property type="project" value="InterPro"/>
</dbReference>
<keyword evidence="4 7" id="KW-0812">Transmembrane</keyword>
<dbReference type="InterPro" id="IPR013833">
    <property type="entry name" value="Cyt_c_oxidase_su3_a-hlx"/>
</dbReference>
<dbReference type="InterPro" id="IPR024791">
    <property type="entry name" value="Cyt_c/ubiquinol_Oxase_su3"/>
</dbReference>
<feature type="transmembrane region" description="Helical" evidence="8">
    <location>
        <begin position="16"/>
        <end position="38"/>
    </location>
</feature>
<dbReference type="InterPro" id="IPR000298">
    <property type="entry name" value="Cyt_c_oxidase-like_su3"/>
</dbReference>
<reference evidence="10 11" key="1">
    <citation type="submission" date="2018-06" db="EMBL/GenBank/DDBJ databases">
        <title>Mucibacter soli gen. nov., sp. nov., a new member of the family Chitinophagaceae producing mucin.</title>
        <authorList>
            <person name="Kim M.-K."/>
            <person name="Park S."/>
            <person name="Kim T.-S."/>
            <person name="Joung Y."/>
            <person name="Han J.-H."/>
            <person name="Kim S.B."/>
        </authorList>
    </citation>
    <scope>NUCLEOTIDE SEQUENCE [LARGE SCALE GENOMIC DNA]</scope>
    <source>
        <strain evidence="10 11">R1-15</strain>
    </source>
</reference>
<comment type="subcellular location">
    <subcellularLocation>
        <location evidence="1 7">Cell membrane</location>
        <topology evidence="1 7">Multi-pass membrane protein</topology>
    </subcellularLocation>
</comment>
<feature type="transmembrane region" description="Helical" evidence="8">
    <location>
        <begin position="85"/>
        <end position="106"/>
    </location>
</feature>
<evidence type="ECO:0000259" key="9">
    <source>
        <dbReference type="PROSITE" id="PS50253"/>
    </source>
</evidence>
<protein>
    <submittedName>
        <fullName evidence="10">Heme-copper oxidase subunit III</fullName>
    </submittedName>
</protein>
<gene>
    <name evidence="10" type="ORF">DN068_02505</name>
</gene>
<evidence type="ECO:0000256" key="1">
    <source>
        <dbReference type="ARBA" id="ARBA00004651"/>
    </source>
</evidence>
<evidence type="ECO:0000313" key="10">
    <source>
        <dbReference type="EMBL" id="PZF74664.1"/>
    </source>
</evidence>
<evidence type="ECO:0000256" key="5">
    <source>
        <dbReference type="ARBA" id="ARBA00022989"/>
    </source>
</evidence>
<dbReference type="PANTHER" id="PTHR11403:SF2">
    <property type="entry name" value="CYTOCHROME BO(3) UBIQUINOL OXIDASE SUBUNIT 3"/>
    <property type="match status" value="1"/>
</dbReference>
<feature type="domain" description="Heme-copper oxidase subunit III family profile" evidence="9">
    <location>
        <begin position="1"/>
        <end position="202"/>
    </location>
</feature>
<dbReference type="EMBL" id="QKTW01000003">
    <property type="protein sequence ID" value="PZF74664.1"/>
    <property type="molecule type" value="Genomic_DNA"/>
</dbReference>
<dbReference type="Gene3D" id="1.20.120.80">
    <property type="entry name" value="Cytochrome c oxidase, subunit III, four-helix bundle"/>
    <property type="match status" value="1"/>
</dbReference>
<proteinExistence type="inferred from homology"/>
<comment type="caution">
    <text evidence="10">The sequence shown here is derived from an EMBL/GenBank/DDBJ whole genome shotgun (WGS) entry which is preliminary data.</text>
</comment>
<feature type="transmembrane region" description="Helical" evidence="8">
    <location>
        <begin position="53"/>
        <end position="73"/>
    </location>
</feature>
<evidence type="ECO:0000256" key="2">
    <source>
        <dbReference type="ARBA" id="ARBA00010581"/>
    </source>
</evidence>
<keyword evidence="3" id="KW-1003">Cell membrane</keyword>
<keyword evidence="6 8" id="KW-0472">Membrane</keyword>
<dbReference type="SUPFAM" id="SSF81452">
    <property type="entry name" value="Cytochrome c oxidase subunit III-like"/>
    <property type="match status" value="1"/>
</dbReference>
<comment type="similarity">
    <text evidence="2 7">Belongs to the cytochrome c oxidase subunit 3 family.</text>
</comment>
<organism evidence="10 11">
    <name type="scientific">Taibaiella soli</name>
    <dbReference type="NCBI Taxonomy" id="1649169"/>
    <lineage>
        <taxon>Bacteria</taxon>
        <taxon>Pseudomonadati</taxon>
        <taxon>Bacteroidota</taxon>
        <taxon>Chitinophagia</taxon>
        <taxon>Chitinophagales</taxon>
        <taxon>Chitinophagaceae</taxon>
        <taxon>Taibaiella</taxon>
    </lineage>
</organism>
<dbReference type="AlphaFoldDB" id="A0A2W2B2Z7"/>
<dbReference type="PANTHER" id="PTHR11403">
    <property type="entry name" value="CYTOCHROME C OXIDASE SUBUNIT III"/>
    <property type="match status" value="1"/>
</dbReference>
<keyword evidence="5 8" id="KW-1133">Transmembrane helix</keyword>
<dbReference type="OrthoDB" id="679789at2"/>
<evidence type="ECO:0000313" key="11">
    <source>
        <dbReference type="Proteomes" id="UP000248745"/>
    </source>
</evidence>
<dbReference type="Pfam" id="PF00510">
    <property type="entry name" value="COX3"/>
    <property type="match status" value="1"/>
</dbReference>
<sequence>MSSSPVQRRKIHPQKFVLWIAMGSIAMMFAGFTSGYMVRKGQDNWRIFHLPPIFWASTICILLSSVTVALGLRAFKKREMPKYRALISTTLVLGILFAVLQAIGFYELYHQPQVVNISGVVEQTAKTVRVDGNPSESFLFIITGMHLLHILGGVIALLIVFFRAFRVRVKVYNATGLEIVATYWHFVDILWIYLFVFFLVNQ</sequence>
<feature type="transmembrane region" description="Helical" evidence="8">
    <location>
        <begin position="138"/>
        <end position="162"/>
    </location>
</feature>
<dbReference type="GO" id="GO:0005886">
    <property type="term" value="C:plasma membrane"/>
    <property type="evidence" value="ECO:0007669"/>
    <property type="project" value="UniProtKB-SubCell"/>
</dbReference>
<accession>A0A2W2B2Z7</accession>
<evidence type="ECO:0000256" key="7">
    <source>
        <dbReference type="RuleBase" id="RU003376"/>
    </source>
</evidence>
<keyword evidence="11" id="KW-1185">Reference proteome</keyword>
<dbReference type="GO" id="GO:0004129">
    <property type="term" value="F:cytochrome-c oxidase activity"/>
    <property type="evidence" value="ECO:0007669"/>
    <property type="project" value="InterPro"/>
</dbReference>
<evidence type="ECO:0000256" key="4">
    <source>
        <dbReference type="ARBA" id="ARBA00022692"/>
    </source>
</evidence>
<dbReference type="Proteomes" id="UP000248745">
    <property type="component" value="Unassembled WGS sequence"/>
</dbReference>
<dbReference type="PROSITE" id="PS50253">
    <property type="entry name" value="COX3"/>
    <property type="match status" value="1"/>
</dbReference>
<name>A0A2W2B2Z7_9BACT</name>
<dbReference type="InterPro" id="IPR035973">
    <property type="entry name" value="Cyt_c_oxidase_su3-like_sf"/>
</dbReference>
<feature type="transmembrane region" description="Helical" evidence="8">
    <location>
        <begin position="183"/>
        <end position="200"/>
    </location>
</feature>
<evidence type="ECO:0000256" key="8">
    <source>
        <dbReference type="SAM" id="Phobius"/>
    </source>
</evidence>
<evidence type="ECO:0000256" key="6">
    <source>
        <dbReference type="ARBA" id="ARBA00023136"/>
    </source>
</evidence>
<evidence type="ECO:0000256" key="3">
    <source>
        <dbReference type="ARBA" id="ARBA00022475"/>
    </source>
</evidence>